<evidence type="ECO:0000313" key="2">
    <source>
        <dbReference type="EMBL" id="KAK5611202.1"/>
    </source>
</evidence>
<evidence type="ECO:0000313" key="3">
    <source>
        <dbReference type="Proteomes" id="UP001311232"/>
    </source>
</evidence>
<proteinExistence type="predicted"/>
<protein>
    <submittedName>
        <fullName evidence="2">Uncharacterized protein</fullName>
    </submittedName>
</protein>
<keyword evidence="3" id="KW-1185">Reference proteome</keyword>
<dbReference type="Proteomes" id="UP001311232">
    <property type="component" value="Unassembled WGS sequence"/>
</dbReference>
<feature type="chain" id="PRO_5043620139" evidence="1">
    <location>
        <begin position="17"/>
        <end position="102"/>
    </location>
</feature>
<organism evidence="2 3">
    <name type="scientific">Crenichthys baileyi</name>
    <name type="common">White River springfish</name>
    <dbReference type="NCBI Taxonomy" id="28760"/>
    <lineage>
        <taxon>Eukaryota</taxon>
        <taxon>Metazoa</taxon>
        <taxon>Chordata</taxon>
        <taxon>Craniata</taxon>
        <taxon>Vertebrata</taxon>
        <taxon>Euteleostomi</taxon>
        <taxon>Actinopterygii</taxon>
        <taxon>Neopterygii</taxon>
        <taxon>Teleostei</taxon>
        <taxon>Neoteleostei</taxon>
        <taxon>Acanthomorphata</taxon>
        <taxon>Ovalentaria</taxon>
        <taxon>Atherinomorphae</taxon>
        <taxon>Cyprinodontiformes</taxon>
        <taxon>Goodeidae</taxon>
        <taxon>Crenichthys</taxon>
    </lineage>
</organism>
<comment type="caution">
    <text evidence="2">The sequence shown here is derived from an EMBL/GenBank/DDBJ whole genome shotgun (WGS) entry which is preliminary data.</text>
</comment>
<sequence length="102" mass="10824">MGRALMVGGMVCLACGTTPLLYISPSSTEVAMGVCWDWVLGGAGPRLRPSRVWGLCLASLPQEWGKGKPPLCHVGALPLGANCREAGQWLVLLTCSLSWDQL</sequence>
<name>A0AAV9RQ81_9TELE</name>
<reference evidence="2 3" key="1">
    <citation type="submission" date="2021-06" db="EMBL/GenBank/DDBJ databases">
        <authorList>
            <person name="Palmer J.M."/>
        </authorList>
    </citation>
    <scope>NUCLEOTIDE SEQUENCE [LARGE SCALE GENOMIC DNA]</scope>
    <source>
        <strain evidence="2 3">MEX-2019</strain>
        <tissue evidence="2">Muscle</tissue>
    </source>
</reference>
<dbReference type="AlphaFoldDB" id="A0AAV9RQ81"/>
<gene>
    <name evidence="2" type="ORF">CRENBAI_020462</name>
</gene>
<keyword evidence="1" id="KW-0732">Signal</keyword>
<evidence type="ECO:0000256" key="1">
    <source>
        <dbReference type="SAM" id="SignalP"/>
    </source>
</evidence>
<accession>A0AAV9RQ81</accession>
<feature type="signal peptide" evidence="1">
    <location>
        <begin position="1"/>
        <end position="16"/>
    </location>
</feature>
<dbReference type="EMBL" id="JAHHUM010001495">
    <property type="protein sequence ID" value="KAK5611202.1"/>
    <property type="molecule type" value="Genomic_DNA"/>
</dbReference>